<proteinExistence type="predicted"/>
<dbReference type="eggNOG" id="COG2909">
    <property type="taxonomic scope" value="Bacteria"/>
</dbReference>
<dbReference type="InterPro" id="IPR027417">
    <property type="entry name" value="P-loop_NTPase"/>
</dbReference>
<dbReference type="InterPro" id="IPR003593">
    <property type="entry name" value="AAA+_ATPase"/>
</dbReference>
<dbReference type="InterPro" id="IPR011990">
    <property type="entry name" value="TPR-like_helical_dom_sf"/>
</dbReference>
<dbReference type="Proteomes" id="UP000006265">
    <property type="component" value="Unassembled WGS sequence"/>
</dbReference>
<dbReference type="RefSeq" id="WP_005629358.1">
    <property type="nucleotide sequence ID" value="NZ_AMRA01000093.1"/>
</dbReference>
<dbReference type="STRING" id="1122247.GCA_000379865_00490"/>
<dbReference type="OrthoDB" id="4590630at2"/>
<keyword evidence="2" id="KW-1185">Reference proteome</keyword>
<dbReference type="EMBL" id="AMRA01000093">
    <property type="protein sequence ID" value="EKF22807.1"/>
    <property type="molecule type" value="Genomic_DNA"/>
</dbReference>
<protein>
    <submittedName>
        <fullName evidence="1">AAA ATPase domain protein</fullName>
    </submittedName>
</protein>
<dbReference type="AlphaFoldDB" id="K5BEA3"/>
<evidence type="ECO:0000313" key="2">
    <source>
        <dbReference type="Proteomes" id="UP000006265"/>
    </source>
</evidence>
<dbReference type="Gene3D" id="3.40.50.300">
    <property type="entry name" value="P-loop containing nucleotide triphosphate hydrolases"/>
    <property type="match status" value="1"/>
</dbReference>
<dbReference type="SMART" id="SM00382">
    <property type="entry name" value="AAA"/>
    <property type="match status" value="1"/>
</dbReference>
<organism evidence="1 2">
    <name type="scientific">Mycolicibacterium hassiacum (strain DSM 44199 / CIP 105218 / JCM 12690 / 3849)</name>
    <name type="common">Mycobacterium hassiacum</name>
    <dbReference type="NCBI Taxonomy" id="1122247"/>
    <lineage>
        <taxon>Bacteria</taxon>
        <taxon>Bacillati</taxon>
        <taxon>Actinomycetota</taxon>
        <taxon>Actinomycetes</taxon>
        <taxon>Mycobacteriales</taxon>
        <taxon>Mycobacteriaceae</taxon>
        <taxon>Mycolicibacterium</taxon>
    </lineage>
</organism>
<dbReference type="GO" id="GO:0016887">
    <property type="term" value="F:ATP hydrolysis activity"/>
    <property type="evidence" value="ECO:0007669"/>
    <property type="project" value="InterPro"/>
</dbReference>
<comment type="caution">
    <text evidence="1">The sequence shown here is derived from an EMBL/GenBank/DDBJ whole genome shotgun (WGS) entry which is preliminary data.</text>
</comment>
<name>K5BEA3_MYCHD</name>
<sequence length="704" mass="73412">MPIEWVTSPPEPALELLDTGVRARAGAVLVGPAGVGKTWLAATAAERLAPRFPRVDRVVATAPRAAVPFAAVSHLLDSLDLGDIPDVGQSSDVLRAARESLGDGRLLVVDDAHLLDRLSAALMYQLAISGAARLILTASPDEAATEEVAALWSGDLLERIEVHPPGHNDDRLAAMVGEFVAELPADARLVLEYLAVDDPLPVAELAALAGESALAGAEAAGAVEVGGSWVRPAHPLFVDAVRTALGGPDLRRLRTHLVEHRIRHRPAGHRGAVARLRLAVLASDSDAPLPPDEVLLAAREALRLGDPVLSERLAGEALDRATGLAARITLGYALAWQGRGREADAVLGEVDPATLSETELMSWALPRAANQFWMLSEPERATAFLRTTRGRVSTPTARVTLDALSATFAMNAGNPARALQTAEEVLASPAAGDTAVGWAAAAAALSSARIGRFADVDAFAERAIAAGHPGLLRFTSGFGQTTTLVLAGEPDRAHELARGLTDMAQLQHPGRSIGEVLVADVLIAKGELDAAVRLLRRAAAALSPTGYSWGPLAWMLLASALGQLGAPLDAGKALARAESRHGLKSMLFAPELAVARAWTTWARGDAHGAIAAARDAVRSAERSGQYAVAVRVLLDAVRLGDKRAAEAADRMRDHADCALGQVVTSYAHALVSADADALRDVATQLTAIGMTRAAADATARATAG</sequence>
<dbReference type="Pfam" id="PF13401">
    <property type="entry name" value="AAA_22"/>
    <property type="match status" value="1"/>
</dbReference>
<dbReference type="InterPro" id="IPR049945">
    <property type="entry name" value="AAA_22"/>
</dbReference>
<dbReference type="Gene3D" id="1.25.40.10">
    <property type="entry name" value="Tetratricopeptide repeat domain"/>
    <property type="match status" value="1"/>
</dbReference>
<evidence type="ECO:0000313" key="1">
    <source>
        <dbReference type="EMBL" id="EKF22807.1"/>
    </source>
</evidence>
<dbReference type="PATRIC" id="fig|1122247.3.peg.3114"/>
<dbReference type="SUPFAM" id="SSF52540">
    <property type="entry name" value="P-loop containing nucleoside triphosphate hydrolases"/>
    <property type="match status" value="1"/>
</dbReference>
<accession>K5BEA3</accession>
<gene>
    <name evidence="1" type="ORF">C731_3247</name>
</gene>
<reference evidence="1 2" key="1">
    <citation type="journal article" date="2012" name="J. Bacteriol.">
        <title>Genome sequence of Mycobacterium hassiacum DSM 44199, a rare source of heat-stable mycobacterial proteins.</title>
        <authorList>
            <person name="Tiago I."/>
            <person name="Maranha A."/>
            <person name="Mendes V."/>
            <person name="Alarico S."/>
            <person name="Moynihan P.J."/>
            <person name="Clarke A.J."/>
            <person name="Macedo-Ribeiro S."/>
            <person name="Pereira P.J."/>
            <person name="Empadinhas N."/>
        </authorList>
    </citation>
    <scope>NUCLEOTIDE SEQUENCE [LARGE SCALE GENOMIC DNA]</scope>
    <source>
        <strain evidence="2">DSM 44199 / CIP 105218 / JCM 12690 / 3849</strain>
    </source>
</reference>